<reference evidence="3" key="1">
    <citation type="journal article" date="2019" name="Int. J. Syst. Evol. Microbiol.">
        <title>The Global Catalogue of Microorganisms (GCM) 10K type strain sequencing project: providing services to taxonomists for standard genome sequencing and annotation.</title>
        <authorList>
            <consortium name="The Broad Institute Genomics Platform"/>
            <consortium name="The Broad Institute Genome Sequencing Center for Infectious Disease"/>
            <person name="Wu L."/>
            <person name="Ma J."/>
        </authorList>
    </citation>
    <scope>NUCLEOTIDE SEQUENCE [LARGE SCALE GENOMIC DNA]</scope>
    <source>
        <strain evidence="3">CGMCC 4.1641</strain>
    </source>
</reference>
<comment type="caution">
    <text evidence="2">The sequence shown here is derived from an EMBL/GenBank/DDBJ whole genome shotgun (WGS) entry which is preliminary data.</text>
</comment>
<evidence type="ECO:0000313" key="2">
    <source>
        <dbReference type="EMBL" id="MFC4302125.1"/>
    </source>
</evidence>
<evidence type="ECO:0000313" key="3">
    <source>
        <dbReference type="Proteomes" id="UP001595755"/>
    </source>
</evidence>
<feature type="transmembrane region" description="Helical" evidence="1">
    <location>
        <begin position="20"/>
        <end position="40"/>
    </location>
</feature>
<accession>A0ABV8S439</accession>
<sequence length="244" mass="27720">MTQRQAVAHIGAYLWRRERWGMLFTLLFGIYLGFILSYTVDAILGSNEAIPKSLNVIVDWIYLTMFPSFGLVMNKSAWGMWRDDHYSRRLAHWRTMPIPISSIVKARMAQSGLMIPIIGGIYLLLQYAASQNLRDTLTPMQMVQFGLIWLCFALVINGVYIWAELSLSGKGYCFFYLGYFVLVTVLSTLFVWQEIYVFQEVLEIIRSGHGGGWIAGLAALAAAALWIGYRATVKRIRSRSLPLG</sequence>
<evidence type="ECO:0008006" key="4">
    <source>
        <dbReference type="Google" id="ProtNLM"/>
    </source>
</evidence>
<name>A0ABV8S439_9BACL</name>
<feature type="transmembrane region" description="Helical" evidence="1">
    <location>
        <begin position="111"/>
        <end position="129"/>
    </location>
</feature>
<feature type="transmembrane region" description="Helical" evidence="1">
    <location>
        <begin position="212"/>
        <end position="229"/>
    </location>
</feature>
<organism evidence="2 3">
    <name type="scientific">Cohnella boryungensis</name>
    <dbReference type="NCBI Taxonomy" id="768479"/>
    <lineage>
        <taxon>Bacteria</taxon>
        <taxon>Bacillati</taxon>
        <taxon>Bacillota</taxon>
        <taxon>Bacilli</taxon>
        <taxon>Bacillales</taxon>
        <taxon>Paenibacillaceae</taxon>
        <taxon>Cohnella</taxon>
    </lineage>
</organism>
<keyword evidence="3" id="KW-1185">Reference proteome</keyword>
<gene>
    <name evidence="2" type="ORF">ACFO1S_01575</name>
</gene>
<feature type="transmembrane region" description="Helical" evidence="1">
    <location>
        <begin position="174"/>
        <end position="192"/>
    </location>
</feature>
<keyword evidence="1" id="KW-0472">Membrane</keyword>
<dbReference type="RefSeq" id="WP_204600982.1">
    <property type="nucleotide sequence ID" value="NZ_JBHSED010000003.1"/>
</dbReference>
<protein>
    <recommendedName>
        <fullName evidence="4">ABC transporter permease</fullName>
    </recommendedName>
</protein>
<keyword evidence="1" id="KW-1133">Transmembrane helix</keyword>
<proteinExistence type="predicted"/>
<dbReference type="EMBL" id="JBHSED010000003">
    <property type="protein sequence ID" value="MFC4302125.1"/>
    <property type="molecule type" value="Genomic_DNA"/>
</dbReference>
<keyword evidence="1" id="KW-0812">Transmembrane</keyword>
<feature type="transmembrane region" description="Helical" evidence="1">
    <location>
        <begin position="60"/>
        <end position="81"/>
    </location>
</feature>
<evidence type="ECO:0000256" key="1">
    <source>
        <dbReference type="SAM" id="Phobius"/>
    </source>
</evidence>
<dbReference type="Proteomes" id="UP001595755">
    <property type="component" value="Unassembled WGS sequence"/>
</dbReference>
<feature type="transmembrane region" description="Helical" evidence="1">
    <location>
        <begin position="141"/>
        <end position="162"/>
    </location>
</feature>